<keyword evidence="3 11" id="KW-0812">Transmembrane</keyword>
<evidence type="ECO:0000256" key="5">
    <source>
        <dbReference type="ARBA" id="ARBA00022989"/>
    </source>
</evidence>
<dbReference type="OrthoDB" id="5576752at2759"/>
<reference evidence="13" key="1">
    <citation type="journal article" date="2020" name="Stud. Mycol.">
        <title>101 Dothideomycetes genomes: a test case for predicting lifestyles and emergence of pathogens.</title>
        <authorList>
            <person name="Haridas S."/>
            <person name="Albert R."/>
            <person name="Binder M."/>
            <person name="Bloem J."/>
            <person name="Labutti K."/>
            <person name="Salamov A."/>
            <person name="Andreopoulos B."/>
            <person name="Baker S."/>
            <person name="Barry K."/>
            <person name="Bills G."/>
            <person name="Bluhm B."/>
            <person name="Cannon C."/>
            <person name="Castanera R."/>
            <person name="Culley D."/>
            <person name="Daum C."/>
            <person name="Ezra D."/>
            <person name="Gonzalez J."/>
            <person name="Henrissat B."/>
            <person name="Kuo A."/>
            <person name="Liang C."/>
            <person name="Lipzen A."/>
            <person name="Lutzoni F."/>
            <person name="Magnuson J."/>
            <person name="Mondo S."/>
            <person name="Nolan M."/>
            <person name="Ohm R."/>
            <person name="Pangilinan J."/>
            <person name="Park H.-J."/>
            <person name="Ramirez L."/>
            <person name="Alfaro M."/>
            <person name="Sun H."/>
            <person name="Tritt A."/>
            <person name="Yoshinaga Y."/>
            <person name="Zwiers L.-H."/>
            <person name="Turgeon B."/>
            <person name="Goodwin S."/>
            <person name="Spatafora J."/>
            <person name="Crous P."/>
            <person name="Grigoriev I."/>
        </authorList>
    </citation>
    <scope>NUCLEOTIDE SEQUENCE</scope>
    <source>
        <strain evidence="13">CBS 101060</strain>
    </source>
</reference>
<sequence>MPSPKAWVQMIATGVLLCIGGPAFVSYLTPTEEELFKRYNPELQKRSLENREKRQQDFDSFVTKLKEYSKSDKSIWEAQAEDGEKQRQAAAARAREEQRSLADAVKRRKQEIRDHSRAGSGEW</sequence>
<keyword evidence="6 11" id="KW-0496">Mitochondrion</keyword>
<name>A0A9P4SBY4_9PEZI</name>
<feature type="compositionally biased region" description="Basic and acidic residues" evidence="12">
    <location>
        <begin position="82"/>
        <end position="100"/>
    </location>
</feature>
<organism evidence="13 14">
    <name type="scientific">Patellaria atrata CBS 101060</name>
    <dbReference type="NCBI Taxonomy" id="1346257"/>
    <lineage>
        <taxon>Eukaryota</taxon>
        <taxon>Fungi</taxon>
        <taxon>Dikarya</taxon>
        <taxon>Ascomycota</taxon>
        <taxon>Pezizomycotina</taxon>
        <taxon>Dothideomycetes</taxon>
        <taxon>Dothideomycetes incertae sedis</taxon>
        <taxon>Patellariales</taxon>
        <taxon>Patellariaceae</taxon>
        <taxon>Patellaria</taxon>
    </lineage>
</organism>
<evidence type="ECO:0000256" key="10">
    <source>
        <dbReference type="ARBA" id="ARBA00031521"/>
    </source>
</evidence>
<proteinExistence type="inferred from homology"/>
<keyword evidence="5 11" id="KW-1133">Transmembrane helix</keyword>
<evidence type="ECO:0000256" key="7">
    <source>
        <dbReference type="ARBA" id="ARBA00023136"/>
    </source>
</evidence>
<evidence type="ECO:0000313" key="14">
    <source>
        <dbReference type="Proteomes" id="UP000799429"/>
    </source>
</evidence>
<evidence type="ECO:0000256" key="11">
    <source>
        <dbReference type="RuleBase" id="RU368005"/>
    </source>
</evidence>
<evidence type="ECO:0000256" key="1">
    <source>
        <dbReference type="ARBA" id="ARBA00004434"/>
    </source>
</evidence>
<evidence type="ECO:0000256" key="6">
    <source>
        <dbReference type="ARBA" id="ARBA00023128"/>
    </source>
</evidence>
<dbReference type="InterPro" id="IPR012420">
    <property type="entry name" value="Cbp4"/>
</dbReference>
<comment type="caution">
    <text evidence="13">The sequence shown here is derived from an EMBL/GenBank/DDBJ whole genome shotgun (WGS) entry which is preliminary data.</text>
</comment>
<evidence type="ECO:0000256" key="4">
    <source>
        <dbReference type="ARBA" id="ARBA00022792"/>
    </source>
</evidence>
<dbReference type="EMBL" id="MU006094">
    <property type="protein sequence ID" value="KAF2839777.1"/>
    <property type="molecule type" value="Genomic_DNA"/>
</dbReference>
<dbReference type="Proteomes" id="UP000799429">
    <property type="component" value="Unassembled WGS sequence"/>
</dbReference>
<dbReference type="PANTHER" id="PTHR28202">
    <property type="entry name" value="ASSEMBLY FACTOR CBP4"/>
    <property type="match status" value="1"/>
</dbReference>
<keyword evidence="14" id="KW-1185">Reference proteome</keyword>
<comment type="similarity">
    <text evidence="2 11">Belongs to the CBP4 family.</text>
</comment>
<evidence type="ECO:0000256" key="2">
    <source>
        <dbReference type="ARBA" id="ARBA00006780"/>
    </source>
</evidence>
<gene>
    <name evidence="13" type="ORF">M501DRAFT_1057109</name>
</gene>
<comment type="function">
    <text evidence="9 11">Essential for the assembly of ubiquinol-cytochrome c reductase. It has a direct effect on the correct occurrence of the Rieske protein, core 4, core 5 and apocytochrome b.</text>
</comment>
<keyword evidence="8 11" id="KW-0143">Chaperone</keyword>
<dbReference type="AlphaFoldDB" id="A0A9P4SBY4"/>
<evidence type="ECO:0000256" key="9">
    <source>
        <dbReference type="ARBA" id="ARBA00025413"/>
    </source>
</evidence>
<evidence type="ECO:0000256" key="8">
    <source>
        <dbReference type="ARBA" id="ARBA00023186"/>
    </source>
</evidence>
<feature type="transmembrane region" description="Helical" evidence="11">
    <location>
        <begin position="6"/>
        <end position="28"/>
    </location>
</feature>
<dbReference type="PANTHER" id="PTHR28202:SF1">
    <property type="entry name" value="ASSEMBLY FACTOR CBP4"/>
    <property type="match status" value="1"/>
</dbReference>
<dbReference type="GO" id="GO:0005743">
    <property type="term" value="C:mitochondrial inner membrane"/>
    <property type="evidence" value="ECO:0007669"/>
    <property type="project" value="UniProtKB-SubCell"/>
</dbReference>
<keyword evidence="7 11" id="KW-0472">Membrane</keyword>
<accession>A0A9P4SBY4</accession>
<evidence type="ECO:0000256" key="3">
    <source>
        <dbReference type="ARBA" id="ARBA00022692"/>
    </source>
</evidence>
<feature type="region of interest" description="Disordered" evidence="12">
    <location>
        <begin position="78"/>
        <end position="123"/>
    </location>
</feature>
<evidence type="ECO:0000256" key="12">
    <source>
        <dbReference type="SAM" id="MobiDB-lite"/>
    </source>
</evidence>
<comment type="subcellular location">
    <subcellularLocation>
        <location evidence="1 11">Mitochondrion inner membrane</location>
        <topology evidence="1 11">Single-pass membrane protein</topology>
    </subcellularLocation>
</comment>
<keyword evidence="4 11" id="KW-0999">Mitochondrion inner membrane</keyword>
<protein>
    <recommendedName>
        <fullName evidence="10 11">Cytochrome b mRNA-processing protein 4</fullName>
    </recommendedName>
</protein>
<dbReference type="Pfam" id="PF07960">
    <property type="entry name" value="CBP4"/>
    <property type="match status" value="1"/>
</dbReference>
<evidence type="ECO:0000313" key="13">
    <source>
        <dbReference type="EMBL" id="KAF2839777.1"/>
    </source>
</evidence>
<dbReference type="GO" id="GO:0034551">
    <property type="term" value="P:mitochondrial respiratory chain complex III assembly"/>
    <property type="evidence" value="ECO:0007669"/>
    <property type="project" value="TreeGrafter"/>
</dbReference>